<dbReference type="EMBL" id="FTOH01000004">
    <property type="protein sequence ID" value="SIS75833.1"/>
    <property type="molecule type" value="Genomic_DNA"/>
</dbReference>
<proteinExistence type="predicted"/>
<organism evidence="2 3">
    <name type="scientific">Thalassolituus maritimus</name>
    <dbReference type="NCBI Taxonomy" id="484498"/>
    <lineage>
        <taxon>Bacteria</taxon>
        <taxon>Pseudomonadati</taxon>
        <taxon>Pseudomonadota</taxon>
        <taxon>Gammaproteobacteria</taxon>
        <taxon>Oceanospirillales</taxon>
        <taxon>Oceanospirillaceae</taxon>
        <taxon>Thalassolituus</taxon>
    </lineage>
</organism>
<dbReference type="AlphaFoldDB" id="A0A1N7LPP8"/>
<accession>A0A1N7LPP8</accession>
<gene>
    <name evidence="2" type="ORF">SAMN05421686_104142</name>
</gene>
<evidence type="ECO:0008006" key="4">
    <source>
        <dbReference type="Google" id="ProtNLM"/>
    </source>
</evidence>
<dbReference type="Proteomes" id="UP000185639">
    <property type="component" value="Unassembled WGS sequence"/>
</dbReference>
<dbReference type="PROSITE" id="PS51257">
    <property type="entry name" value="PROKAR_LIPOPROTEIN"/>
    <property type="match status" value="1"/>
</dbReference>
<evidence type="ECO:0000313" key="3">
    <source>
        <dbReference type="Proteomes" id="UP000185639"/>
    </source>
</evidence>
<keyword evidence="1" id="KW-0732">Signal</keyword>
<evidence type="ECO:0000313" key="2">
    <source>
        <dbReference type="EMBL" id="SIS75833.1"/>
    </source>
</evidence>
<name>A0A1N7LPP8_9GAMM</name>
<dbReference type="RefSeq" id="WP_076515005.1">
    <property type="nucleotide sequence ID" value="NZ_FTOH01000004.1"/>
</dbReference>
<sequence>MKPFLILLLTIALLACGGGSPATTLSSGTDEETDEGLFREWTDTDSGFLLDLTGGALNSNLAYYFVEEDGSRCDCSLTFLGDETSGSYVLKQCTYRVGSSGGDPGCNSSDHTGTYERDNNRLSICDDTQDCSTYR</sequence>
<feature type="chain" id="PRO_5012433205" description="Lipoprotein" evidence="1">
    <location>
        <begin position="23"/>
        <end position="135"/>
    </location>
</feature>
<protein>
    <recommendedName>
        <fullName evidence="4">Lipoprotein</fullName>
    </recommendedName>
</protein>
<evidence type="ECO:0000256" key="1">
    <source>
        <dbReference type="SAM" id="SignalP"/>
    </source>
</evidence>
<feature type="signal peptide" evidence="1">
    <location>
        <begin position="1"/>
        <end position="22"/>
    </location>
</feature>
<keyword evidence="3" id="KW-1185">Reference proteome</keyword>
<reference evidence="3" key="1">
    <citation type="submission" date="2017-01" db="EMBL/GenBank/DDBJ databases">
        <authorList>
            <person name="Varghese N."/>
            <person name="Submissions S."/>
        </authorList>
    </citation>
    <scope>NUCLEOTIDE SEQUENCE [LARGE SCALE GENOMIC DNA]</scope>
    <source>
        <strain evidence="3">DSM 24913</strain>
    </source>
</reference>